<dbReference type="AlphaFoldDB" id="A0A8S1P1E8"/>
<protein>
    <submittedName>
        <fullName evidence="1">Uncharacterized protein</fullName>
    </submittedName>
</protein>
<evidence type="ECO:0000313" key="1">
    <source>
        <dbReference type="EMBL" id="CAD8094304.1"/>
    </source>
</evidence>
<gene>
    <name evidence="1" type="ORF">PPRIM_AZ9-3.1.T0950102</name>
</gene>
<keyword evidence="2" id="KW-1185">Reference proteome</keyword>
<organism evidence="1 2">
    <name type="scientific">Paramecium primaurelia</name>
    <dbReference type="NCBI Taxonomy" id="5886"/>
    <lineage>
        <taxon>Eukaryota</taxon>
        <taxon>Sar</taxon>
        <taxon>Alveolata</taxon>
        <taxon>Ciliophora</taxon>
        <taxon>Intramacronucleata</taxon>
        <taxon>Oligohymenophorea</taxon>
        <taxon>Peniculida</taxon>
        <taxon>Parameciidae</taxon>
        <taxon>Paramecium</taxon>
    </lineage>
</organism>
<accession>A0A8S1P1E8</accession>
<reference evidence="1" key="1">
    <citation type="submission" date="2021-01" db="EMBL/GenBank/DDBJ databases">
        <authorList>
            <consortium name="Genoscope - CEA"/>
            <person name="William W."/>
        </authorList>
    </citation>
    <scope>NUCLEOTIDE SEQUENCE</scope>
</reference>
<evidence type="ECO:0000313" key="2">
    <source>
        <dbReference type="Proteomes" id="UP000688137"/>
    </source>
</evidence>
<dbReference type="EMBL" id="CAJJDM010000098">
    <property type="protein sequence ID" value="CAD8094304.1"/>
    <property type="molecule type" value="Genomic_DNA"/>
</dbReference>
<comment type="caution">
    <text evidence="1">The sequence shown here is derived from an EMBL/GenBank/DDBJ whole genome shotgun (WGS) entry which is preliminary data.</text>
</comment>
<sequence>MMQQQKIKTPNIFFNFQFVMQDREKNQNWCFNDYCKNLNEDMIAQYLAIFGLNLLTCKPLLNALQFTDQEEDIIKTFQTSKIAKFANLILSSQTKMSAFLSLLETSHLKGTFPQKMEFGLEYPKVIPHQLVSLPKTQKCLNLRILVQMFLSSVQTKVFLLNDVEVASMFQIQEN</sequence>
<proteinExistence type="predicted"/>
<name>A0A8S1P1E8_PARPR</name>
<dbReference type="Proteomes" id="UP000688137">
    <property type="component" value="Unassembled WGS sequence"/>
</dbReference>